<dbReference type="EMBL" id="MNCJ02000317">
    <property type="protein sequence ID" value="KAF5820098.1"/>
    <property type="molecule type" value="Genomic_DNA"/>
</dbReference>
<reference evidence="3" key="3">
    <citation type="submission" date="2020-06" db="EMBL/GenBank/DDBJ databases">
        <title>Helianthus annuus Genome sequencing and assembly Release 2.</title>
        <authorList>
            <person name="Gouzy J."/>
            <person name="Langlade N."/>
            <person name="Munos S."/>
        </authorList>
    </citation>
    <scope>NUCLEOTIDE SEQUENCE</scope>
    <source>
        <tissue evidence="3">Leaves</tissue>
    </source>
</reference>
<sequence>MAEVVHEDLVEHILVRSDVEDLLRFKRVCKSWHSLITSSRFVNRHLKHSYNKDRIDNQIGHRRVTYVDDDRKDQELVGSSNGLVCIASFFGFEFSVVNPLIGEVTRLKRDFMGFSLCWGFGFDSSTDDYKVIVKRKNQTCVRVMSLKSNVWRVIEEVKYKFITKTGILSNGALHWIVEDENSKKLIISFDLSKEEFKEIPQPDDVRYGCSSNSHLGIVKECLCIFRQSNCCFLDDLWMMKSYNVKDSWEHLPHNHNMKHDIVHHLKGDVSWFSSTFEHHWGCECGWKNTAAPIFVQSLVSPHVNGRPASAINIMRNSRGFSIDAPPDPGYRRYNGSSIDAPPDPGYRRYNGSSIDTPPDPGYRHYNGSSIDVPPDLVSPHYNERPKPDKIIRGPFSCALTLLKKQSR</sequence>
<dbReference type="Gramene" id="mRNA:HanXRQr2_Chr02g0085001">
    <property type="protein sequence ID" value="mRNA:HanXRQr2_Chr02g0085001"/>
    <property type="gene ID" value="HanXRQr2_Chr02g0085001"/>
</dbReference>
<dbReference type="Pfam" id="PF00646">
    <property type="entry name" value="F-box"/>
    <property type="match status" value="1"/>
</dbReference>
<name>A0A251VJ23_HELAN</name>
<dbReference type="PANTHER" id="PTHR31672">
    <property type="entry name" value="BNACNNG10540D PROTEIN"/>
    <property type="match status" value="1"/>
</dbReference>
<protein>
    <submittedName>
        <fullName evidence="3 4">F-box domain-containing protein</fullName>
    </submittedName>
</protein>
<dbReference type="CDD" id="cd22157">
    <property type="entry name" value="F-box_AtFBW1-like"/>
    <property type="match status" value="1"/>
</dbReference>
<evidence type="ECO:0000313" key="5">
    <source>
        <dbReference type="Proteomes" id="UP000215914"/>
    </source>
</evidence>
<feature type="region of interest" description="Disordered" evidence="1">
    <location>
        <begin position="322"/>
        <end position="374"/>
    </location>
</feature>
<dbReference type="SMART" id="SM00256">
    <property type="entry name" value="FBOX"/>
    <property type="match status" value="1"/>
</dbReference>
<reference evidence="4" key="2">
    <citation type="submission" date="2017-02" db="EMBL/GenBank/DDBJ databases">
        <title>Sunflower complete genome.</title>
        <authorList>
            <person name="Langlade N."/>
            <person name="Munos S."/>
        </authorList>
    </citation>
    <scope>NUCLEOTIDE SEQUENCE [LARGE SCALE GENOMIC DNA]</scope>
    <source>
        <tissue evidence="4">Leaves</tissue>
    </source>
</reference>
<dbReference type="EMBL" id="CM007891">
    <property type="protein sequence ID" value="OTG35570.1"/>
    <property type="molecule type" value="Genomic_DNA"/>
</dbReference>
<evidence type="ECO:0000313" key="3">
    <source>
        <dbReference type="EMBL" id="KAF5820098.1"/>
    </source>
</evidence>
<dbReference type="OrthoDB" id="1024165at2759"/>
<dbReference type="NCBIfam" id="TIGR01640">
    <property type="entry name" value="F_box_assoc_1"/>
    <property type="match status" value="1"/>
</dbReference>
<evidence type="ECO:0000259" key="2">
    <source>
        <dbReference type="SMART" id="SM00256"/>
    </source>
</evidence>
<dbReference type="InParanoid" id="A0A251VJ23"/>
<accession>A0A251VJ23</accession>
<dbReference type="InterPro" id="IPR017451">
    <property type="entry name" value="F-box-assoc_interact_dom"/>
</dbReference>
<proteinExistence type="predicted"/>
<dbReference type="InterPro" id="IPR001810">
    <property type="entry name" value="F-box_dom"/>
</dbReference>
<gene>
    <name evidence="4" type="ORF">HannXRQ_Chr02g0058181</name>
    <name evidence="3" type="ORF">HanXRQr2_Chr02g0085001</name>
</gene>
<evidence type="ECO:0000256" key="1">
    <source>
        <dbReference type="SAM" id="MobiDB-lite"/>
    </source>
</evidence>
<dbReference type="SUPFAM" id="SSF81383">
    <property type="entry name" value="F-box domain"/>
    <property type="match status" value="1"/>
</dbReference>
<dbReference type="Gene3D" id="1.20.1280.50">
    <property type="match status" value="1"/>
</dbReference>
<evidence type="ECO:0000313" key="4">
    <source>
        <dbReference type="EMBL" id="OTG35570.1"/>
    </source>
</evidence>
<reference evidence="3 5" key="1">
    <citation type="journal article" date="2017" name="Nature">
        <title>The sunflower genome provides insights into oil metabolism, flowering and Asterid evolution.</title>
        <authorList>
            <person name="Badouin H."/>
            <person name="Gouzy J."/>
            <person name="Grassa C.J."/>
            <person name="Murat F."/>
            <person name="Staton S.E."/>
            <person name="Cottret L."/>
            <person name="Lelandais-Briere C."/>
            <person name="Owens G.L."/>
            <person name="Carrere S."/>
            <person name="Mayjonade B."/>
            <person name="Legrand L."/>
            <person name="Gill N."/>
            <person name="Kane N.C."/>
            <person name="Bowers J.E."/>
            <person name="Hubner S."/>
            <person name="Bellec A."/>
            <person name="Berard A."/>
            <person name="Berges H."/>
            <person name="Blanchet N."/>
            <person name="Boniface M.C."/>
            <person name="Brunel D."/>
            <person name="Catrice O."/>
            <person name="Chaidir N."/>
            <person name="Claudel C."/>
            <person name="Donnadieu C."/>
            <person name="Faraut T."/>
            <person name="Fievet G."/>
            <person name="Helmstetter N."/>
            <person name="King M."/>
            <person name="Knapp S.J."/>
            <person name="Lai Z."/>
            <person name="Le Paslier M.C."/>
            <person name="Lippi Y."/>
            <person name="Lorenzon L."/>
            <person name="Mandel J.R."/>
            <person name="Marage G."/>
            <person name="Marchand G."/>
            <person name="Marquand E."/>
            <person name="Bret-Mestries E."/>
            <person name="Morien E."/>
            <person name="Nambeesan S."/>
            <person name="Nguyen T."/>
            <person name="Pegot-Espagnet P."/>
            <person name="Pouilly N."/>
            <person name="Raftis F."/>
            <person name="Sallet E."/>
            <person name="Schiex T."/>
            <person name="Thomas J."/>
            <person name="Vandecasteele C."/>
            <person name="Vares D."/>
            <person name="Vear F."/>
            <person name="Vautrin S."/>
            <person name="Crespi M."/>
            <person name="Mangin B."/>
            <person name="Burke J.M."/>
            <person name="Salse J."/>
            <person name="Munos S."/>
            <person name="Vincourt P."/>
            <person name="Rieseberg L.H."/>
            <person name="Langlade N.B."/>
        </authorList>
    </citation>
    <scope>NUCLEOTIDE SEQUENCE [LARGE SCALE GENOMIC DNA]</scope>
    <source>
        <strain evidence="5">cv. SF193</strain>
        <tissue evidence="3">Leaves</tissue>
    </source>
</reference>
<dbReference type="OMA" id="TRRICVW"/>
<dbReference type="InterPro" id="IPR050796">
    <property type="entry name" value="SCF_F-box_component"/>
</dbReference>
<feature type="domain" description="F-box" evidence="2">
    <location>
        <begin position="5"/>
        <end position="45"/>
    </location>
</feature>
<dbReference type="PANTHER" id="PTHR31672:SF13">
    <property type="entry name" value="F-BOX PROTEIN CPR30-LIKE"/>
    <property type="match status" value="1"/>
</dbReference>
<keyword evidence="5" id="KW-1185">Reference proteome</keyword>
<dbReference type="Pfam" id="PF07734">
    <property type="entry name" value="FBA_1"/>
    <property type="match status" value="1"/>
</dbReference>
<dbReference type="InterPro" id="IPR006527">
    <property type="entry name" value="F-box-assoc_dom_typ1"/>
</dbReference>
<dbReference type="InterPro" id="IPR036047">
    <property type="entry name" value="F-box-like_dom_sf"/>
</dbReference>
<dbReference type="AlphaFoldDB" id="A0A251VJ23"/>
<organism evidence="4 5">
    <name type="scientific">Helianthus annuus</name>
    <name type="common">Common sunflower</name>
    <dbReference type="NCBI Taxonomy" id="4232"/>
    <lineage>
        <taxon>Eukaryota</taxon>
        <taxon>Viridiplantae</taxon>
        <taxon>Streptophyta</taxon>
        <taxon>Embryophyta</taxon>
        <taxon>Tracheophyta</taxon>
        <taxon>Spermatophyta</taxon>
        <taxon>Magnoliopsida</taxon>
        <taxon>eudicotyledons</taxon>
        <taxon>Gunneridae</taxon>
        <taxon>Pentapetalae</taxon>
        <taxon>asterids</taxon>
        <taxon>campanulids</taxon>
        <taxon>Asterales</taxon>
        <taxon>Asteraceae</taxon>
        <taxon>Asteroideae</taxon>
        <taxon>Heliantheae alliance</taxon>
        <taxon>Heliantheae</taxon>
        <taxon>Helianthus</taxon>
    </lineage>
</organism>
<dbReference type="Proteomes" id="UP000215914">
    <property type="component" value="Chromosome 2"/>
</dbReference>